<organism evidence="1 2">
    <name type="scientific">Escherichia coli</name>
    <dbReference type="NCBI Taxonomy" id="562"/>
    <lineage>
        <taxon>Bacteria</taxon>
        <taxon>Pseudomonadati</taxon>
        <taxon>Pseudomonadota</taxon>
        <taxon>Gammaproteobacteria</taxon>
        <taxon>Enterobacterales</taxon>
        <taxon>Enterobacteriaceae</taxon>
        <taxon>Escherichia</taxon>
    </lineage>
</organism>
<proteinExistence type="predicted"/>
<reference evidence="1 2" key="1">
    <citation type="submission" date="2019-12" db="EMBL/GenBank/DDBJ databases">
        <authorList>
            <consortium name="NARMS: The National Antimicrobial Resistance Monitoring System"/>
        </authorList>
    </citation>
    <scope>NUCLEOTIDE SEQUENCE [LARGE SCALE GENOMIC DNA]</scope>
    <source>
        <strain evidence="1 2">CVM N19EC0189</strain>
    </source>
</reference>
<evidence type="ECO:0008006" key="3">
    <source>
        <dbReference type="Google" id="ProtNLM"/>
    </source>
</evidence>
<dbReference type="PROSITE" id="PS51318">
    <property type="entry name" value="TAT"/>
    <property type="match status" value="1"/>
</dbReference>
<dbReference type="InterPro" id="IPR006311">
    <property type="entry name" value="TAT_signal"/>
</dbReference>
<sequence length="62" mass="6821">MDVSRRQFFKICAGGMAGTTVAALGFAPKQALAQARNYKLLRAKGGNRRIRKKSYAKLTVFS</sequence>
<evidence type="ECO:0000313" key="1">
    <source>
        <dbReference type="EMBL" id="EFH3676568.1"/>
    </source>
</evidence>
<gene>
    <name evidence="1" type="ORF">F9461_25775</name>
</gene>
<comment type="caution">
    <text evidence="1">The sequence shown here is derived from an EMBL/GenBank/DDBJ whole genome shotgun (WGS) entry which is preliminary data.</text>
</comment>
<dbReference type="EMBL" id="AASVQO010000039">
    <property type="protein sequence ID" value="EFH3676568.1"/>
    <property type="molecule type" value="Genomic_DNA"/>
</dbReference>
<dbReference type="AlphaFoldDB" id="A0A8S7RIG9"/>
<accession>A0A8S7RIG9</accession>
<evidence type="ECO:0000313" key="2">
    <source>
        <dbReference type="Proteomes" id="UP000534496"/>
    </source>
</evidence>
<name>A0A8S7RIG9_ECOLX</name>
<dbReference type="Proteomes" id="UP000534496">
    <property type="component" value="Unassembled WGS sequence"/>
</dbReference>
<protein>
    <recommendedName>
        <fullName evidence="3">Formate dehydrogenase</fullName>
    </recommendedName>
</protein>